<sequence length="66" mass="7377">MLIDELATTPNSLTELIIVNVLNNVIVQQLTAFSRVLISLKALLALTIETAAIVNHFSKTKEHRYE</sequence>
<accession>A0A2K8T7Q8</accession>
<proteinExistence type="predicted"/>
<name>A0A2K8T7Q8_9NOSO</name>
<protein>
    <submittedName>
        <fullName evidence="1">Uncharacterized protein</fullName>
    </submittedName>
</protein>
<dbReference type="EMBL" id="CP024791">
    <property type="protein sequence ID" value="AUB43728.1"/>
    <property type="molecule type" value="Genomic_DNA"/>
</dbReference>
<keyword evidence="2" id="KW-1185">Reference proteome</keyword>
<evidence type="ECO:0000313" key="1">
    <source>
        <dbReference type="EMBL" id="AUB43728.1"/>
    </source>
</evidence>
<dbReference type="AlphaFoldDB" id="A0A2K8T7Q8"/>
<evidence type="ECO:0000313" key="2">
    <source>
        <dbReference type="Proteomes" id="UP000232003"/>
    </source>
</evidence>
<gene>
    <name evidence="1" type="ORF">COO91_09914</name>
</gene>
<reference evidence="1 2" key="1">
    <citation type="submission" date="2017-11" db="EMBL/GenBank/DDBJ databases">
        <title>Complete genome of a free-living desiccation-tolerant cyanobacterium and its photosynthetic adaptation to extreme terrestrial habitat.</title>
        <authorList>
            <person name="Shang J."/>
        </authorList>
    </citation>
    <scope>NUCLEOTIDE SEQUENCE [LARGE SCALE GENOMIC DNA]</scope>
    <source>
        <strain evidence="1 2">CCNUN1</strain>
        <plasmid evidence="2">pnfsy06</plasmid>
    </source>
</reference>
<organism evidence="1 2">
    <name type="scientific">Nostoc flagelliforme CCNUN1</name>
    <dbReference type="NCBI Taxonomy" id="2038116"/>
    <lineage>
        <taxon>Bacteria</taxon>
        <taxon>Bacillati</taxon>
        <taxon>Cyanobacteriota</taxon>
        <taxon>Cyanophyceae</taxon>
        <taxon>Nostocales</taxon>
        <taxon>Nostocaceae</taxon>
        <taxon>Nostoc</taxon>
    </lineage>
</organism>
<dbReference type="RefSeq" id="WP_100903744.1">
    <property type="nucleotide sequence ID" value="NZ_CAWNNC010000007.1"/>
</dbReference>
<keyword evidence="1" id="KW-0614">Plasmid</keyword>
<dbReference type="Proteomes" id="UP000232003">
    <property type="component" value="Plasmid pNFSY06"/>
</dbReference>
<dbReference type="KEGG" id="nfl:COO91_09914"/>
<geneLocation type="plasmid" evidence="2">
    <name>pnfsy06</name>
</geneLocation>